<dbReference type="SUPFAM" id="SSF54928">
    <property type="entry name" value="RNA-binding domain, RBD"/>
    <property type="match status" value="2"/>
</dbReference>
<evidence type="ECO:0000256" key="9">
    <source>
        <dbReference type="PROSITE-ProRule" id="PRU00322"/>
    </source>
</evidence>
<evidence type="ECO:0000256" key="2">
    <source>
        <dbReference type="ARBA" id="ARBA00022723"/>
    </source>
</evidence>
<keyword evidence="3" id="KW-0677">Repeat</keyword>
<feature type="domain" description="G-patch" evidence="12">
    <location>
        <begin position="512"/>
        <end position="558"/>
    </location>
</feature>
<feature type="compositionally biased region" description="Polar residues" evidence="10">
    <location>
        <begin position="379"/>
        <end position="405"/>
    </location>
</feature>
<dbReference type="InterPro" id="IPR055494">
    <property type="entry name" value="DUF7066"/>
</dbReference>
<feature type="domain" description="RRM" evidence="11">
    <location>
        <begin position="1"/>
        <end position="85"/>
    </location>
</feature>
<organism evidence="14 15">
    <name type="scientific">Cladophialophora chaetospira</name>
    <dbReference type="NCBI Taxonomy" id="386627"/>
    <lineage>
        <taxon>Eukaryota</taxon>
        <taxon>Fungi</taxon>
        <taxon>Dikarya</taxon>
        <taxon>Ascomycota</taxon>
        <taxon>Pezizomycotina</taxon>
        <taxon>Eurotiomycetes</taxon>
        <taxon>Chaetothyriomycetidae</taxon>
        <taxon>Chaetothyriales</taxon>
        <taxon>Herpotrichiellaceae</taxon>
        <taxon>Cladophialophora</taxon>
    </lineage>
</organism>
<evidence type="ECO:0000259" key="12">
    <source>
        <dbReference type="PROSITE" id="PS50174"/>
    </source>
</evidence>
<feature type="compositionally biased region" description="Polar residues" evidence="10">
    <location>
        <begin position="311"/>
        <end position="320"/>
    </location>
</feature>
<feature type="domain" description="RRM" evidence="11">
    <location>
        <begin position="147"/>
        <end position="262"/>
    </location>
</feature>
<evidence type="ECO:0008006" key="16">
    <source>
        <dbReference type="Google" id="ProtNLM"/>
    </source>
</evidence>
<dbReference type="EMBL" id="JAPDRK010000009">
    <property type="protein sequence ID" value="KAJ9609149.1"/>
    <property type="molecule type" value="Genomic_DNA"/>
</dbReference>
<dbReference type="PROSITE" id="PS50102">
    <property type="entry name" value="RRM"/>
    <property type="match status" value="2"/>
</dbReference>
<feature type="region of interest" description="Disordered" evidence="10">
    <location>
        <begin position="377"/>
        <end position="405"/>
    </location>
</feature>
<evidence type="ECO:0000313" key="14">
    <source>
        <dbReference type="EMBL" id="KAJ9609149.1"/>
    </source>
</evidence>
<comment type="caution">
    <text evidence="14">The sequence shown here is derived from an EMBL/GenBank/DDBJ whole genome shotgun (WGS) entry which is preliminary data.</text>
</comment>
<evidence type="ECO:0000259" key="11">
    <source>
        <dbReference type="PROSITE" id="PS50102"/>
    </source>
</evidence>
<sequence length="594" mass="65149">MAKVWIVAQISSELKQYYNVEGLDDVRVIRDRQTKQSRQFGFLRFATLQEAEDFMDRNYPTLYLYGDSSKSNEDSSKVRIAYGKERKDPSRGDDPDWICGNCSINNFSTRNRCFRCQAEKPDPPIAVPARASNVGDNDASPDNQPSQFLLLRGLEPSVSEEILVKGVSKMNKPNTSANQRDDAPAKKGAKVASTTGDANLGAREGTLRRVLLVRDRRSNESWRYGFAEYDSIEDAQAALVRYNSFDRFTIASKQVLVSYIHAGVFVPVLNPTPDVKRFYFSPIGNPALKLMYWDEGAYVTELAVSMPTPARSGSTKSSASVLAADPGIKSAKDTDKSAKKRKAQPDTDVAAGTSTAKKPAPSHLQFWSNRHAELHGIKHSSQPGDSAKSTDGNSSTDAPPSQSYADPTRHCCYLCLRQFNSAAEVNKHERLSDLHRTNLNDDAKVKKAEAKLAKHGIQHDGVAQEATGREYRDRARERRKIYGVVNKKGEQVGKAPKSSRVSSDDEAAAPPVQSKGASLLSKMGYTAGQGLGASGEGMTAPISQDVYVQGVGLGAQGGKLGDAVEQAERNTKGDYTGFLEETRKRAKERYERMG</sequence>
<reference evidence="14" key="1">
    <citation type="submission" date="2022-10" db="EMBL/GenBank/DDBJ databases">
        <title>Culturing micro-colonial fungi from biological soil crusts in the Mojave desert and describing Neophaeococcomyces mojavensis, and introducing the new genera and species Taxawa tesnikishii.</title>
        <authorList>
            <person name="Kurbessoian T."/>
            <person name="Stajich J.E."/>
        </authorList>
    </citation>
    <scope>NUCLEOTIDE SEQUENCE</scope>
    <source>
        <strain evidence="14">TK_41</strain>
    </source>
</reference>
<keyword evidence="6 8" id="KW-0694">RNA-binding</keyword>
<protein>
    <recommendedName>
        <fullName evidence="16">RNA-binding protein</fullName>
    </recommendedName>
</protein>
<dbReference type="Pfam" id="PF00641">
    <property type="entry name" value="Zn_ribbon_RanBP"/>
    <property type="match status" value="1"/>
</dbReference>
<comment type="subcellular location">
    <subcellularLocation>
        <location evidence="1">Nucleus</location>
    </subcellularLocation>
</comment>
<dbReference type="InterPro" id="IPR001876">
    <property type="entry name" value="Znf_RanBP2"/>
</dbReference>
<name>A0AA39CIC0_9EURO</name>
<evidence type="ECO:0000259" key="13">
    <source>
        <dbReference type="PROSITE" id="PS50199"/>
    </source>
</evidence>
<dbReference type="SMART" id="SM00360">
    <property type="entry name" value="RRM"/>
    <property type="match status" value="2"/>
</dbReference>
<dbReference type="PROSITE" id="PS01358">
    <property type="entry name" value="ZF_RANBP2_1"/>
    <property type="match status" value="1"/>
</dbReference>
<dbReference type="AlphaFoldDB" id="A0AA39CIC0"/>
<dbReference type="Proteomes" id="UP001172673">
    <property type="component" value="Unassembled WGS sequence"/>
</dbReference>
<keyword evidence="2" id="KW-0479">Metal-binding</keyword>
<dbReference type="Pfam" id="PF23217">
    <property type="entry name" value="DUF7066"/>
    <property type="match status" value="1"/>
</dbReference>
<evidence type="ECO:0000256" key="8">
    <source>
        <dbReference type="PROSITE-ProRule" id="PRU00176"/>
    </source>
</evidence>
<dbReference type="PROSITE" id="PS50174">
    <property type="entry name" value="G_PATCH"/>
    <property type="match status" value="1"/>
</dbReference>
<dbReference type="Pfam" id="PF01585">
    <property type="entry name" value="G-patch"/>
    <property type="match status" value="1"/>
</dbReference>
<dbReference type="GO" id="GO:0000398">
    <property type="term" value="P:mRNA splicing, via spliceosome"/>
    <property type="evidence" value="ECO:0007669"/>
    <property type="project" value="TreeGrafter"/>
</dbReference>
<evidence type="ECO:0000256" key="7">
    <source>
        <dbReference type="ARBA" id="ARBA00023242"/>
    </source>
</evidence>
<feature type="region of interest" description="Disordered" evidence="10">
    <location>
        <begin position="481"/>
        <end position="515"/>
    </location>
</feature>
<feature type="region of interest" description="Disordered" evidence="10">
    <location>
        <begin position="169"/>
        <end position="197"/>
    </location>
</feature>
<accession>A0AA39CIC0</accession>
<dbReference type="Pfam" id="PF00076">
    <property type="entry name" value="RRM_1"/>
    <property type="match status" value="1"/>
</dbReference>
<dbReference type="PANTHER" id="PTHR13948:SF3">
    <property type="entry name" value="FI21118P1"/>
    <property type="match status" value="1"/>
</dbReference>
<feature type="domain" description="RanBP2-type" evidence="13">
    <location>
        <begin position="90"/>
        <end position="122"/>
    </location>
</feature>
<dbReference type="GO" id="GO:0008270">
    <property type="term" value="F:zinc ion binding"/>
    <property type="evidence" value="ECO:0007669"/>
    <property type="project" value="UniProtKB-KW"/>
</dbReference>
<evidence type="ECO:0000256" key="4">
    <source>
        <dbReference type="ARBA" id="ARBA00022771"/>
    </source>
</evidence>
<keyword evidence="4 9" id="KW-0863">Zinc-finger</keyword>
<gene>
    <name evidence="14" type="ORF">H2200_006921</name>
</gene>
<dbReference type="PANTHER" id="PTHR13948">
    <property type="entry name" value="RNA-BINDING PROTEIN"/>
    <property type="match status" value="1"/>
</dbReference>
<dbReference type="InterPro" id="IPR036443">
    <property type="entry name" value="Znf_RanBP2_sf"/>
</dbReference>
<dbReference type="SUPFAM" id="SSF90209">
    <property type="entry name" value="Ran binding protein zinc finger-like"/>
    <property type="match status" value="1"/>
</dbReference>
<dbReference type="InterPro" id="IPR000504">
    <property type="entry name" value="RRM_dom"/>
</dbReference>
<keyword evidence="15" id="KW-1185">Reference proteome</keyword>
<dbReference type="GO" id="GO:0005634">
    <property type="term" value="C:nucleus"/>
    <property type="evidence" value="ECO:0007669"/>
    <property type="project" value="UniProtKB-SubCell"/>
</dbReference>
<evidence type="ECO:0000256" key="3">
    <source>
        <dbReference type="ARBA" id="ARBA00022737"/>
    </source>
</evidence>
<dbReference type="Gene3D" id="4.10.1060.10">
    <property type="entry name" value="Zinc finger, RanBP2-type"/>
    <property type="match status" value="1"/>
</dbReference>
<evidence type="ECO:0000256" key="1">
    <source>
        <dbReference type="ARBA" id="ARBA00004123"/>
    </source>
</evidence>
<dbReference type="SMART" id="SM00547">
    <property type="entry name" value="ZnF_RBZ"/>
    <property type="match status" value="1"/>
</dbReference>
<evidence type="ECO:0000256" key="6">
    <source>
        <dbReference type="ARBA" id="ARBA00022884"/>
    </source>
</evidence>
<dbReference type="SMART" id="SM00443">
    <property type="entry name" value="G_patch"/>
    <property type="match status" value="1"/>
</dbReference>
<keyword evidence="5" id="KW-0862">Zinc</keyword>
<keyword evidence="7" id="KW-0539">Nucleus</keyword>
<dbReference type="Gene3D" id="3.30.70.330">
    <property type="match status" value="2"/>
</dbReference>
<dbReference type="InterPro" id="IPR012677">
    <property type="entry name" value="Nucleotide-bd_a/b_plait_sf"/>
</dbReference>
<evidence type="ECO:0000256" key="5">
    <source>
        <dbReference type="ARBA" id="ARBA00022833"/>
    </source>
</evidence>
<proteinExistence type="predicted"/>
<feature type="region of interest" description="Disordered" evidence="10">
    <location>
        <begin position="309"/>
        <end position="361"/>
    </location>
</feature>
<evidence type="ECO:0000256" key="10">
    <source>
        <dbReference type="SAM" id="MobiDB-lite"/>
    </source>
</evidence>
<dbReference type="InterPro" id="IPR035979">
    <property type="entry name" value="RBD_domain_sf"/>
</dbReference>
<dbReference type="PROSITE" id="PS50199">
    <property type="entry name" value="ZF_RANBP2_2"/>
    <property type="match status" value="1"/>
</dbReference>
<evidence type="ECO:0000313" key="15">
    <source>
        <dbReference type="Proteomes" id="UP001172673"/>
    </source>
</evidence>
<dbReference type="GO" id="GO:0003723">
    <property type="term" value="F:RNA binding"/>
    <property type="evidence" value="ECO:0007669"/>
    <property type="project" value="UniProtKB-UniRule"/>
</dbReference>
<dbReference type="InterPro" id="IPR000467">
    <property type="entry name" value="G_patch_dom"/>
</dbReference>